<dbReference type="InterPro" id="IPR038109">
    <property type="entry name" value="DNA_bind_recomb_sf"/>
</dbReference>
<dbReference type="SMART" id="SM00857">
    <property type="entry name" value="Resolvase"/>
    <property type="match status" value="1"/>
</dbReference>
<keyword evidence="4" id="KW-1185">Reference proteome</keyword>
<dbReference type="InterPro" id="IPR011109">
    <property type="entry name" value="DNA_bind_recombinase_dom"/>
</dbReference>
<dbReference type="Pfam" id="PF00239">
    <property type="entry name" value="Resolvase"/>
    <property type="match status" value="1"/>
</dbReference>
<evidence type="ECO:0000313" key="3">
    <source>
        <dbReference type="EMBL" id="UUF06714.1"/>
    </source>
</evidence>
<evidence type="ECO:0000313" key="4">
    <source>
        <dbReference type="Proteomes" id="UP001058016"/>
    </source>
</evidence>
<dbReference type="Pfam" id="PF13408">
    <property type="entry name" value="Zn_ribbon_recom"/>
    <property type="match status" value="1"/>
</dbReference>
<evidence type="ECO:0000259" key="2">
    <source>
        <dbReference type="PROSITE" id="PS51737"/>
    </source>
</evidence>
<dbReference type="InterPro" id="IPR006119">
    <property type="entry name" value="Resolv_N"/>
</dbReference>
<dbReference type="CDD" id="cd00338">
    <property type="entry name" value="Ser_Recombinase"/>
    <property type="match status" value="1"/>
</dbReference>
<organism evidence="3 4">
    <name type="scientific">Turicibacter bilis</name>
    <dbReference type="NCBI Taxonomy" id="2735723"/>
    <lineage>
        <taxon>Bacteria</taxon>
        <taxon>Bacillati</taxon>
        <taxon>Bacillota</taxon>
        <taxon>Erysipelotrichia</taxon>
        <taxon>Erysipelotrichales</taxon>
        <taxon>Turicibacteraceae</taxon>
        <taxon>Turicibacter</taxon>
    </lineage>
</organism>
<feature type="domain" description="Recombinase" evidence="2">
    <location>
        <begin position="185"/>
        <end position="311"/>
    </location>
</feature>
<dbReference type="Gene3D" id="3.40.50.1390">
    <property type="entry name" value="Resolvase, N-terminal catalytic domain"/>
    <property type="match status" value="1"/>
</dbReference>
<dbReference type="Proteomes" id="UP001058016">
    <property type="component" value="Chromosome"/>
</dbReference>
<proteinExistence type="predicted"/>
<dbReference type="Pfam" id="PF07508">
    <property type="entry name" value="Recombinase"/>
    <property type="match status" value="1"/>
</dbReference>
<reference evidence="3 4" key="1">
    <citation type="submission" date="2021-03" db="EMBL/GenBank/DDBJ databases">
        <title>Comparative Genomics and Metabolomics in the genus Turicibacter.</title>
        <authorList>
            <person name="Maki J."/>
            <person name="Looft T."/>
        </authorList>
    </citation>
    <scope>NUCLEOTIDE SEQUENCE [LARGE SCALE GENOMIC DNA]</scope>
    <source>
        <strain evidence="3 4">MMM721</strain>
    </source>
</reference>
<accession>A0ABY5JKE9</accession>
<dbReference type="Gene3D" id="3.90.1750.20">
    <property type="entry name" value="Putative Large Serine Recombinase, Chain B, Domain 2"/>
    <property type="match status" value="1"/>
</dbReference>
<dbReference type="PANTHER" id="PTHR30461">
    <property type="entry name" value="DNA-INVERTASE FROM LAMBDOID PROPHAGE"/>
    <property type="match status" value="1"/>
</dbReference>
<evidence type="ECO:0000259" key="1">
    <source>
        <dbReference type="PROSITE" id="PS51736"/>
    </source>
</evidence>
<dbReference type="PANTHER" id="PTHR30461:SF23">
    <property type="entry name" value="DNA RECOMBINASE-RELATED"/>
    <property type="match status" value="1"/>
</dbReference>
<sequence>MAQRKVTAIPATITKYTAVPIGSKRKRRVAGYARVSTDHEDQVTSYEAQVDYYTNYIKGRDDWEFVAIYTDEGISATNTKRREGFKAMVADALAGKIDLIVTKSVSRFARNTVDSLTTVRTLKEKGVEIYFEKENIWTLDAKGELLITIMSSLAQEESRSISENTTWGQRKRFADGKASVAYKRFLGYDRGPNGGFVVNQEQAKTVKLIYKLFLDGLTCHAIAKELTERKLPTPGGKAVWSQSTVRSILTNEKYKGDALLQKEFTVDFLQKKTKKNEGEVPQYYVEGNHEAIIDPATFDYVQAEMARRMKDKHRYSGVSMFSSKIKCGECGCWYGSKVWHSTDKYRRVIYQCNHKYKGGKTCGTPHVTEKQVKGAFVRATNILLSERDELTANTRMVIVMLCDSTELEKRQAELKEELEVVVGLVERCVAENARTALDQDEYTERYNGLVSRYETVKTRFDEVTQAIADKADRKKLLEQFLHTVETQEPVTQFDERLWSSLVDFVTVYSEKDIRVTFKDGTEIQV</sequence>
<feature type="domain" description="Resolvase/invertase-type recombinase catalytic" evidence="1">
    <location>
        <begin position="28"/>
        <end position="176"/>
    </location>
</feature>
<dbReference type="RefSeq" id="WP_009269238.1">
    <property type="nucleotide sequence ID" value="NZ_CP071249.1"/>
</dbReference>
<name>A0ABY5JKE9_9FIRM</name>
<dbReference type="InterPro" id="IPR050639">
    <property type="entry name" value="SSR_resolvase"/>
</dbReference>
<dbReference type="InterPro" id="IPR036162">
    <property type="entry name" value="Resolvase-like_N_sf"/>
</dbReference>
<dbReference type="InterPro" id="IPR025827">
    <property type="entry name" value="Zn_ribbon_recom_dom"/>
</dbReference>
<dbReference type="SUPFAM" id="SSF53041">
    <property type="entry name" value="Resolvase-like"/>
    <property type="match status" value="1"/>
</dbReference>
<dbReference type="PROSITE" id="PS51736">
    <property type="entry name" value="RECOMBINASES_3"/>
    <property type="match status" value="1"/>
</dbReference>
<gene>
    <name evidence="3" type="ORF">J0J69_03805</name>
</gene>
<dbReference type="PROSITE" id="PS51737">
    <property type="entry name" value="RECOMBINASE_DNA_BIND"/>
    <property type="match status" value="1"/>
</dbReference>
<dbReference type="EMBL" id="CP071249">
    <property type="protein sequence ID" value="UUF06714.1"/>
    <property type="molecule type" value="Genomic_DNA"/>
</dbReference>
<protein>
    <submittedName>
        <fullName evidence="3">Recombinase family protein</fullName>
    </submittedName>
</protein>